<sequence length="378" mass="44326">MVINSNLEKEVTLSALSTGEPLVFILCFIYVFVGILLLTESHRIFQNSKHDLDRKPLYCRLIILITSMVSMFWRAIITFVTPNYPNLFAVNIVETFLPSYFQFSSFLLFVYFFTTSLLALFRRKSILRKILLLIFILIEIMALIFGLLACAFGTLFDQTINFLNFEDGNLTFIGISLFLLAVILSIFCVVSWRLTSNIKFTEITVDQFRSIRILICLNITLFIAHGVWDICTVCGHNSANDKIDQWFEKNSQKFYWAYFFWYLIFEAFPAFAIFIIFHLNLTNEMFQKEELRSLLSDNYQISRIQKRKTLLDWIGLFCFCYPFKNFDNKNLMRLDDPRMITNQDKKRLNDMFSSGVDLITTTESDSEITFDPNDLLVH</sequence>
<comment type="caution">
    <text evidence="2">The sequence shown here is derived from an EMBL/GenBank/DDBJ whole genome shotgun (WGS) entry which is preliminary data.</text>
</comment>
<accession>A0AAV8A2Y7</accession>
<feature type="transmembrane region" description="Helical" evidence="1">
    <location>
        <begin position="100"/>
        <end position="121"/>
    </location>
</feature>
<name>A0AAV8A2Y7_9EUKA</name>
<feature type="transmembrane region" description="Helical" evidence="1">
    <location>
        <begin position="168"/>
        <end position="190"/>
    </location>
</feature>
<feature type="transmembrane region" description="Helical" evidence="1">
    <location>
        <begin position="21"/>
        <end position="38"/>
    </location>
</feature>
<feature type="transmembrane region" description="Helical" evidence="1">
    <location>
        <begin position="130"/>
        <end position="156"/>
    </location>
</feature>
<proteinExistence type="predicted"/>
<gene>
    <name evidence="2" type="ORF">M0812_00408</name>
</gene>
<organism evidence="2 3">
    <name type="scientific">Anaeramoeba flamelloides</name>
    <dbReference type="NCBI Taxonomy" id="1746091"/>
    <lineage>
        <taxon>Eukaryota</taxon>
        <taxon>Metamonada</taxon>
        <taxon>Anaeramoebidae</taxon>
        <taxon>Anaeramoeba</taxon>
    </lineage>
</organism>
<feature type="transmembrane region" description="Helical" evidence="1">
    <location>
        <begin position="255"/>
        <end position="279"/>
    </location>
</feature>
<dbReference type="EMBL" id="JANTQA010000015">
    <property type="protein sequence ID" value="KAJ3447935.1"/>
    <property type="molecule type" value="Genomic_DNA"/>
</dbReference>
<dbReference type="AlphaFoldDB" id="A0AAV8A2Y7"/>
<protein>
    <submittedName>
        <fullName evidence="2">Uncharacterized protein</fullName>
    </submittedName>
</protein>
<keyword evidence="1" id="KW-0812">Transmembrane</keyword>
<evidence type="ECO:0000256" key="1">
    <source>
        <dbReference type="SAM" id="Phobius"/>
    </source>
</evidence>
<keyword evidence="1" id="KW-0472">Membrane</keyword>
<feature type="transmembrane region" description="Helical" evidence="1">
    <location>
        <begin position="58"/>
        <end position="80"/>
    </location>
</feature>
<reference evidence="2" key="1">
    <citation type="submission" date="2022-08" db="EMBL/GenBank/DDBJ databases">
        <title>Novel sulphate-reducing endosymbionts in the free-living metamonad Anaeramoeba.</title>
        <authorList>
            <person name="Jerlstrom-Hultqvist J."/>
            <person name="Cepicka I."/>
            <person name="Gallot-Lavallee L."/>
            <person name="Salas-Leiva D."/>
            <person name="Curtis B.A."/>
            <person name="Zahonova K."/>
            <person name="Pipaliya S."/>
            <person name="Dacks J."/>
            <person name="Roger A.J."/>
        </authorList>
    </citation>
    <scope>NUCLEOTIDE SEQUENCE</scope>
    <source>
        <strain evidence="2">Busselton2</strain>
    </source>
</reference>
<evidence type="ECO:0000313" key="2">
    <source>
        <dbReference type="EMBL" id="KAJ3447935.1"/>
    </source>
</evidence>
<dbReference type="Proteomes" id="UP001146793">
    <property type="component" value="Unassembled WGS sequence"/>
</dbReference>
<evidence type="ECO:0000313" key="3">
    <source>
        <dbReference type="Proteomes" id="UP001146793"/>
    </source>
</evidence>
<keyword evidence="1" id="KW-1133">Transmembrane helix</keyword>
<feature type="transmembrane region" description="Helical" evidence="1">
    <location>
        <begin position="211"/>
        <end position="228"/>
    </location>
</feature>